<dbReference type="RefSeq" id="WP_108847748.1">
    <property type="nucleotide sequence ID" value="NZ_CP015449.1"/>
</dbReference>
<gene>
    <name evidence="1" type="ORF">A6035_10460</name>
</gene>
<dbReference type="AlphaFoldDB" id="A0A2S1R8E6"/>
<organism evidence="1 2">
    <name type="scientific">Dietzia lutea</name>
    <dbReference type="NCBI Taxonomy" id="546160"/>
    <lineage>
        <taxon>Bacteria</taxon>
        <taxon>Bacillati</taxon>
        <taxon>Actinomycetota</taxon>
        <taxon>Actinomycetes</taxon>
        <taxon>Mycobacteriales</taxon>
        <taxon>Dietziaceae</taxon>
        <taxon>Dietzia</taxon>
    </lineage>
</organism>
<dbReference type="KEGG" id="dlu:A6035_10460"/>
<dbReference type="Proteomes" id="UP000244928">
    <property type="component" value="Chromosome"/>
</dbReference>
<accession>A0A2S1R8E6</accession>
<reference evidence="1 2" key="1">
    <citation type="submission" date="2016-04" db="EMBL/GenBank/DDBJ databases">
        <title>Complete genome sequence of Dietzia lutea YIM 80766T, a strain isolated from desert soil in Egypt.</title>
        <authorList>
            <person name="Zhao J."/>
            <person name="Hu B."/>
            <person name="Geng S."/>
            <person name="Nie Y."/>
            <person name="Tang Y."/>
        </authorList>
    </citation>
    <scope>NUCLEOTIDE SEQUENCE [LARGE SCALE GENOMIC DNA]</scope>
    <source>
        <strain evidence="1 2">YIM 80766</strain>
    </source>
</reference>
<protein>
    <submittedName>
        <fullName evidence="1">Uncharacterized protein</fullName>
    </submittedName>
</protein>
<sequence>MTQALSPAPAAYRRRLFHARDAPPDNCAEVWWIQGDRYFCDARFTTDASVRPEFHMGFAGELQPTGVAADEFEWVHAITAGASFGSADIGQLFEVPGWGLLEVGRGFDYVELWQRCSDEAEPLWEARGVDENGTEALVVCVGDRFGLALGPDAAGSRPASVHIGSRHIGLRLDGWRDAPSRDAAARDAAVPRGQTWHAEHSSWAFHDPLHFSIDPTPDGGFALSWRAGDLSGAPMHFHPILQGARS</sequence>
<evidence type="ECO:0000313" key="2">
    <source>
        <dbReference type="Proteomes" id="UP000244928"/>
    </source>
</evidence>
<evidence type="ECO:0000313" key="1">
    <source>
        <dbReference type="EMBL" id="AWH92514.1"/>
    </source>
</evidence>
<name>A0A2S1R8E6_9ACTN</name>
<keyword evidence="2" id="KW-1185">Reference proteome</keyword>
<dbReference type="EMBL" id="CP015449">
    <property type="protein sequence ID" value="AWH92514.1"/>
    <property type="molecule type" value="Genomic_DNA"/>
</dbReference>
<dbReference type="OrthoDB" id="4774648at2"/>
<proteinExistence type="predicted"/>